<dbReference type="VEuPathDB" id="TriTrypDB:TcIL3000_6_4020"/>
<gene>
    <name evidence="1" type="ORF">TCIL3000_6_4020</name>
</gene>
<dbReference type="AlphaFoldDB" id="G0UP35"/>
<proteinExistence type="predicted"/>
<dbReference type="EMBL" id="HE575319">
    <property type="protein sequence ID" value="CCC91146.1"/>
    <property type="molecule type" value="Genomic_DNA"/>
</dbReference>
<evidence type="ECO:0000313" key="1">
    <source>
        <dbReference type="EMBL" id="CCC91146.1"/>
    </source>
</evidence>
<protein>
    <submittedName>
        <fullName evidence="1">Uncharacterized protein TCIL3000_6_4020</fullName>
    </submittedName>
</protein>
<accession>G0UP35</accession>
<name>G0UP35_TRYCI</name>
<organism evidence="1">
    <name type="scientific">Trypanosoma congolense (strain IL3000)</name>
    <dbReference type="NCBI Taxonomy" id="1068625"/>
    <lineage>
        <taxon>Eukaryota</taxon>
        <taxon>Discoba</taxon>
        <taxon>Euglenozoa</taxon>
        <taxon>Kinetoplastea</taxon>
        <taxon>Metakinetoplastina</taxon>
        <taxon>Trypanosomatida</taxon>
        <taxon>Trypanosomatidae</taxon>
        <taxon>Trypanosoma</taxon>
        <taxon>Nannomonas</taxon>
    </lineage>
</organism>
<sequence length="406" mass="47493">MQKFRRVTVNSWNLVRFHAAYGAAPLSHSEISSFYKKGENVVDELHLLEMVEERIFSWKLNKWEMRIPPHLSNNQKELMRREQEHLRCTILEWKKCVDSFRADAALIAQLTNISQGAVREKNRLWLQEEVARLRWMGEINKATALRDAFMRLETIGSRDFMLLERMCCVYGLARQGTFGDAFSNYIVEDPITKNVFVDQENPFNDFVAYVVRRHMQIDMVYDFLGFNFTEGYRHSLWRYLAYLQSKVNENIMVKGRLIHGKERCDVLFDCCNSGGSMASGESGQGMIDFLYVNGNDITIIVIASDNPWLRNRQLPHRRQMEGIARRACFVLGIPPSEVRVRNLLLPPTYLDRDSVIRINEVVFRLSDEEVNRLVPWLSVYRKELDARDVDFSALMKATNDEEWLTL</sequence>
<reference evidence="1" key="1">
    <citation type="journal article" date="2012" name="Proc. Natl. Acad. Sci. U.S.A.">
        <title>Antigenic diversity is generated by distinct evolutionary mechanisms in African trypanosome species.</title>
        <authorList>
            <person name="Jackson A.P."/>
            <person name="Berry A."/>
            <person name="Aslett M."/>
            <person name="Allison H.C."/>
            <person name="Burton P."/>
            <person name="Vavrova-Anderson J."/>
            <person name="Brown R."/>
            <person name="Browne H."/>
            <person name="Corton N."/>
            <person name="Hauser H."/>
            <person name="Gamble J."/>
            <person name="Gilderthorp R."/>
            <person name="Marcello L."/>
            <person name="McQuillan J."/>
            <person name="Otto T.D."/>
            <person name="Quail M.A."/>
            <person name="Sanders M.J."/>
            <person name="van Tonder A."/>
            <person name="Ginger M.L."/>
            <person name="Field M.C."/>
            <person name="Barry J.D."/>
            <person name="Hertz-Fowler C."/>
            <person name="Berriman M."/>
        </authorList>
    </citation>
    <scope>NUCLEOTIDE SEQUENCE</scope>
    <source>
        <strain evidence="1">IL3000</strain>
    </source>
</reference>